<evidence type="ECO:0000256" key="1">
    <source>
        <dbReference type="SAM" id="Phobius"/>
    </source>
</evidence>
<keyword evidence="1" id="KW-0472">Membrane</keyword>
<proteinExistence type="predicted"/>
<gene>
    <name evidence="2" type="ORF">D3H65_03760</name>
</gene>
<reference evidence="2 3" key="1">
    <citation type="submission" date="2018-09" db="EMBL/GenBank/DDBJ databases">
        <title>Genome sequencing of strain 6GH32-13.</title>
        <authorList>
            <person name="Weon H.-Y."/>
            <person name="Heo J."/>
            <person name="Kwon S.-W."/>
        </authorList>
    </citation>
    <scope>NUCLEOTIDE SEQUENCE [LARGE SCALE GENOMIC DNA]</scope>
    <source>
        <strain evidence="2 3">5GH32-13</strain>
    </source>
</reference>
<dbReference type="Proteomes" id="UP000263900">
    <property type="component" value="Chromosome"/>
</dbReference>
<feature type="transmembrane region" description="Helical" evidence="1">
    <location>
        <begin position="6"/>
        <end position="26"/>
    </location>
</feature>
<keyword evidence="1" id="KW-1133">Transmembrane helix</keyword>
<keyword evidence="1" id="KW-0812">Transmembrane</keyword>
<evidence type="ECO:0000313" key="2">
    <source>
        <dbReference type="EMBL" id="AXY73140.1"/>
    </source>
</evidence>
<organism evidence="2 3">
    <name type="scientific">Paraflavitalea soli</name>
    <dbReference type="NCBI Taxonomy" id="2315862"/>
    <lineage>
        <taxon>Bacteria</taxon>
        <taxon>Pseudomonadati</taxon>
        <taxon>Bacteroidota</taxon>
        <taxon>Chitinophagia</taxon>
        <taxon>Chitinophagales</taxon>
        <taxon>Chitinophagaceae</taxon>
        <taxon>Paraflavitalea</taxon>
    </lineage>
</organism>
<protein>
    <recommendedName>
        <fullName evidence="4">DUF4760 domain-containing protein</fullName>
    </recommendedName>
</protein>
<sequence>MSSYEIVSTLLAILAIIVSLFALYAAKKANQLAKEANDLTEKNALDEKEQFKKANTFSMYAAVGAWPGINMSSPVGPDVTKVANLMDHVATIWMENSVDKKTILESVWLQYKTAYEQFNGVSAVIPGYQQSGRTFDSLLSPKIREAYEQMKQGNVHV</sequence>
<dbReference type="KEGG" id="pseg:D3H65_03760"/>
<accession>A0A3B7MJ19</accession>
<dbReference type="AlphaFoldDB" id="A0A3B7MJ19"/>
<name>A0A3B7MJ19_9BACT</name>
<evidence type="ECO:0008006" key="4">
    <source>
        <dbReference type="Google" id="ProtNLM"/>
    </source>
</evidence>
<dbReference type="RefSeq" id="WP_119048978.1">
    <property type="nucleotide sequence ID" value="NZ_CP032157.1"/>
</dbReference>
<keyword evidence="3" id="KW-1185">Reference proteome</keyword>
<evidence type="ECO:0000313" key="3">
    <source>
        <dbReference type="Proteomes" id="UP000263900"/>
    </source>
</evidence>
<dbReference type="EMBL" id="CP032157">
    <property type="protein sequence ID" value="AXY73140.1"/>
    <property type="molecule type" value="Genomic_DNA"/>
</dbReference>